<reference evidence="10" key="1">
    <citation type="submission" date="2021-04" db="EMBL/GenBank/DDBJ databases">
        <title>Genomic sequence of Actinosynnema pretiosum subsp. pretiosum ATCC 31280 (C-14919).</title>
        <authorList>
            <person name="Bai L."/>
            <person name="Wang X."/>
            <person name="Xiao Y."/>
        </authorList>
    </citation>
    <scope>NUCLEOTIDE SEQUENCE</scope>
    <source>
        <strain evidence="10">ATCC 31280</strain>
    </source>
</reference>
<evidence type="ECO:0000256" key="1">
    <source>
        <dbReference type="ARBA" id="ARBA00004141"/>
    </source>
</evidence>
<feature type="transmembrane region" description="Helical" evidence="8">
    <location>
        <begin position="156"/>
        <end position="175"/>
    </location>
</feature>
<evidence type="ECO:0000313" key="10">
    <source>
        <dbReference type="EMBL" id="QUF06620.1"/>
    </source>
</evidence>
<organism evidence="10 11">
    <name type="scientific">Actinosynnema pretiosum subsp. pretiosum</name>
    <dbReference type="NCBI Taxonomy" id="103721"/>
    <lineage>
        <taxon>Bacteria</taxon>
        <taxon>Bacillati</taxon>
        <taxon>Actinomycetota</taxon>
        <taxon>Actinomycetes</taxon>
        <taxon>Pseudonocardiales</taxon>
        <taxon>Pseudonocardiaceae</taxon>
        <taxon>Actinosynnema</taxon>
    </lineage>
</organism>
<keyword evidence="3 10" id="KW-0808">Transferase</keyword>
<dbReference type="PANTHER" id="PTHR30576">
    <property type="entry name" value="COLANIC BIOSYNTHESIS UDP-GLUCOSE LIPID CARRIER TRANSFERASE"/>
    <property type="match status" value="1"/>
</dbReference>
<proteinExistence type="inferred from homology"/>
<evidence type="ECO:0000259" key="9">
    <source>
        <dbReference type="Pfam" id="PF02397"/>
    </source>
</evidence>
<evidence type="ECO:0000256" key="3">
    <source>
        <dbReference type="ARBA" id="ARBA00022679"/>
    </source>
</evidence>
<feature type="transmembrane region" description="Helical" evidence="8">
    <location>
        <begin position="63"/>
        <end position="82"/>
    </location>
</feature>
<dbReference type="Proteomes" id="UP000677152">
    <property type="component" value="Chromosome"/>
</dbReference>
<evidence type="ECO:0000256" key="5">
    <source>
        <dbReference type="ARBA" id="ARBA00022989"/>
    </source>
</evidence>
<keyword evidence="5 8" id="KW-1133">Transmembrane helix</keyword>
<gene>
    <name evidence="10" type="ORF">KCV87_11515</name>
</gene>
<keyword evidence="4 8" id="KW-0812">Transmembrane</keyword>
<feature type="transmembrane region" description="Helical" evidence="8">
    <location>
        <begin position="133"/>
        <end position="150"/>
    </location>
</feature>
<dbReference type="InterPro" id="IPR003362">
    <property type="entry name" value="Bact_transf"/>
</dbReference>
<dbReference type="RefSeq" id="WP_084798828.1">
    <property type="nucleotide sequence ID" value="NZ_BAAATP010000005.1"/>
</dbReference>
<feature type="transmembrane region" description="Helical" evidence="8">
    <location>
        <begin position="331"/>
        <end position="353"/>
    </location>
</feature>
<evidence type="ECO:0000313" key="11">
    <source>
        <dbReference type="Proteomes" id="UP000677152"/>
    </source>
</evidence>
<name>A0AA45LBD3_9PSEU</name>
<sequence>MSEQVQPTRRRAVVGVAPTHRTRSARRTAAHRAHPAARQQSPQSPPQAQPPVNRWEPAYRRSVIAADLLCTLLVVLLAGYLMSVNHVTFGPLHLVALEAVTVVVVVGSLCVNRVWSASVLGQGAEEFRRLGRAIGSAVVVMGLGALAVGLPGGRSWVFLVGPAVALVAFPVRYALRRPLHRARGEGRCLLPVLAAGNVDTVKDLIGRTRRAPHLGWRVDAICTVDGRAEMGVEVDGIPVVGRFGELAEQVRRGGYRIVAVTPDAYWTPKRLQQLAWDLEGSGTEMVVAPALMDFAGPRLHVTGVLGMPLLRVSEPVFTGFRRVVKATFDRLGSAVLLTLLAPVLLTVAVAIMIDSRGPVLYRQSRVGKDGVPFTILKFRTMVTNADALRSQLQSVNEGSGVLFKMRRDPRVTGVGRVLRRYSLDELPQLLNVLGGTMSLVGPRPPLPEESAKYGPDVRRRLLVKPGLTGLWQVSGRSDLSWEESVRLDLRYVEDWSLALDALILWKTFRAVFGGQGAY</sequence>
<dbReference type="Pfam" id="PF02397">
    <property type="entry name" value="Bac_transf"/>
    <property type="match status" value="1"/>
</dbReference>
<protein>
    <submittedName>
        <fullName evidence="10">Sugar transferase</fullName>
    </submittedName>
</protein>
<evidence type="ECO:0000256" key="7">
    <source>
        <dbReference type="SAM" id="MobiDB-lite"/>
    </source>
</evidence>
<dbReference type="GO" id="GO:0016780">
    <property type="term" value="F:phosphotransferase activity, for other substituted phosphate groups"/>
    <property type="evidence" value="ECO:0007669"/>
    <property type="project" value="TreeGrafter"/>
</dbReference>
<feature type="domain" description="Bacterial sugar transferase" evidence="9">
    <location>
        <begin position="325"/>
        <end position="512"/>
    </location>
</feature>
<comment type="similarity">
    <text evidence="2">Belongs to the bacterial sugar transferase family.</text>
</comment>
<evidence type="ECO:0000256" key="2">
    <source>
        <dbReference type="ARBA" id="ARBA00006464"/>
    </source>
</evidence>
<keyword evidence="6 8" id="KW-0472">Membrane</keyword>
<feature type="transmembrane region" description="Helical" evidence="8">
    <location>
        <begin position="94"/>
        <end position="112"/>
    </location>
</feature>
<accession>A0AA45LBD3</accession>
<dbReference type="EMBL" id="CP073249">
    <property type="protein sequence ID" value="QUF06620.1"/>
    <property type="molecule type" value="Genomic_DNA"/>
</dbReference>
<dbReference type="InterPro" id="IPR017475">
    <property type="entry name" value="EPS_sugar_tfrase"/>
</dbReference>
<evidence type="ECO:0000256" key="4">
    <source>
        <dbReference type="ARBA" id="ARBA00022692"/>
    </source>
</evidence>
<feature type="compositionally biased region" description="Basic residues" evidence="7">
    <location>
        <begin position="20"/>
        <end position="35"/>
    </location>
</feature>
<evidence type="ECO:0000256" key="8">
    <source>
        <dbReference type="SAM" id="Phobius"/>
    </source>
</evidence>
<evidence type="ECO:0000256" key="6">
    <source>
        <dbReference type="ARBA" id="ARBA00023136"/>
    </source>
</evidence>
<dbReference type="AlphaFoldDB" id="A0AA45LBD3"/>
<dbReference type="PANTHER" id="PTHR30576:SF10">
    <property type="entry name" value="SLL5057 PROTEIN"/>
    <property type="match status" value="1"/>
</dbReference>
<dbReference type="GO" id="GO:0016020">
    <property type="term" value="C:membrane"/>
    <property type="evidence" value="ECO:0007669"/>
    <property type="project" value="UniProtKB-SubCell"/>
</dbReference>
<feature type="region of interest" description="Disordered" evidence="7">
    <location>
        <begin position="1"/>
        <end position="52"/>
    </location>
</feature>
<dbReference type="NCBIfam" id="TIGR03025">
    <property type="entry name" value="EPS_sugtrans"/>
    <property type="match status" value="1"/>
</dbReference>
<comment type="subcellular location">
    <subcellularLocation>
        <location evidence="1">Membrane</location>
        <topology evidence="1">Multi-pass membrane protein</topology>
    </subcellularLocation>
</comment>